<dbReference type="AlphaFoldDB" id="A0A931MM24"/>
<comment type="caution">
    <text evidence="5">The sequence shown here is derived from an EMBL/GenBank/DDBJ whole genome shotgun (WGS) entry which is preliminary data.</text>
</comment>
<feature type="domain" description="HTH gntR-type" evidence="4">
    <location>
        <begin position="9"/>
        <end position="77"/>
    </location>
</feature>
<dbReference type="SMART" id="SM00345">
    <property type="entry name" value="HTH_GNTR"/>
    <property type="match status" value="1"/>
</dbReference>
<dbReference type="InterPro" id="IPR036390">
    <property type="entry name" value="WH_DNA-bd_sf"/>
</dbReference>
<evidence type="ECO:0000256" key="3">
    <source>
        <dbReference type="ARBA" id="ARBA00023163"/>
    </source>
</evidence>
<dbReference type="PANTHER" id="PTHR44846">
    <property type="entry name" value="MANNOSYL-D-GLYCERATE TRANSPORT/METABOLISM SYSTEM REPRESSOR MNGR-RELATED"/>
    <property type="match status" value="1"/>
</dbReference>
<dbReference type="SUPFAM" id="SSF64288">
    <property type="entry name" value="Chorismate lyase-like"/>
    <property type="match status" value="1"/>
</dbReference>
<keyword evidence="6" id="KW-1185">Reference proteome</keyword>
<dbReference type="InterPro" id="IPR028978">
    <property type="entry name" value="Chorismate_lyase_/UTRA_dom_sf"/>
</dbReference>
<evidence type="ECO:0000259" key="4">
    <source>
        <dbReference type="PROSITE" id="PS50949"/>
    </source>
</evidence>
<dbReference type="Gene3D" id="3.40.1410.10">
    <property type="entry name" value="Chorismate lyase-like"/>
    <property type="match status" value="1"/>
</dbReference>
<dbReference type="Proteomes" id="UP000617634">
    <property type="component" value="Unassembled WGS sequence"/>
</dbReference>
<organism evidence="5 6">
    <name type="scientific">Novosphingobium aureum</name>
    <dbReference type="NCBI Taxonomy" id="2792964"/>
    <lineage>
        <taxon>Bacteria</taxon>
        <taxon>Pseudomonadati</taxon>
        <taxon>Pseudomonadota</taxon>
        <taxon>Alphaproteobacteria</taxon>
        <taxon>Sphingomonadales</taxon>
        <taxon>Sphingomonadaceae</taxon>
        <taxon>Novosphingobium</taxon>
    </lineage>
</organism>
<evidence type="ECO:0000256" key="1">
    <source>
        <dbReference type="ARBA" id="ARBA00023015"/>
    </source>
</evidence>
<dbReference type="PANTHER" id="PTHR44846:SF1">
    <property type="entry name" value="MANNOSYL-D-GLYCERATE TRANSPORT_METABOLISM SYSTEM REPRESSOR MNGR-RELATED"/>
    <property type="match status" value="1"/>
</dbReference>
<dbReference type="PROSITE" id="PS50949">
    <property type="entry name" value="HTH_GNTR"/>
    <property type="match status" value="1"/>
</dbReference>
<dbReference type="InterPro" id="IPR000524">
    <property type="entry name" value="Tscrpt_reg_HTH_GntR"/>
</dbReference>
<gene>
    <name evidence="5" type="ORF">I5E68_13915</name>
</gene>
<dbReference type="SMART" id="SM00866">
    <property type="entry name" value="UTRA"/>
    <property type="match status" value="1"/>
</dbReference>
<dbReference type="InterPro" id="IPR050679">
    <property type="entry name" value="Bact_HTH_transcr_reg"/>
</dbReference>
<keyword evidence="2" id="KW-0238">DNA-binding</keyword>
<dbReference type="CDD" id="cd07377">
    <property type="entry name" value="WHTH_GntR"/>
    <property type="match status" value="1"/>
</dbReference>
<dbReference type="InterPro" id="IPR011663">
    <property type="entry name" value="UTRA"/>
</dbReference>
<sequence>MDIASKQGGPRYLQLADKLRQAIEDGTLTPATPFPTELELCREYGVSRFTVREALRCLQEERLISRRRGSGTVVEPPHVQASPTFQSLTSLDEMRQYARDSRSALVPMGEKVLPGTIARQIGPHGKTDRKWAFLHGVRSAGGGQDRPVAAIDCYIRADLAHLVPQLDLTSLALFSQLEALGDLKIGRVVQHISAVPASAPMAKALQIPRRRPCLRILRIYHDSEGRPFEITNTYHPGEAFSYSMVIDPE</sequence>
<proteinExistence type="predicted"/>
<evidence type="ECO:0000256" key="2">
    <source>
        <dbReference type="ARBA" id="ARBA00023125"/>
    </source>
</evidence>
<dbReference type="GO" id="GO:0003700">
    <property type="term" value="F:DNA-binding transcription factor activity"/>
    <property type="evidence" value="ECO:0007669"/>
    <property type="project" value="InterPro"/>
</dbReference>
<accession>A0A931MM24</accession>
<dbReference type="Gene3D" id="1.10.10.10">
    <property type="entry name" value="Winged helix-like DNA-binding domain superfamily/Winged helix DNA-binding domain"/>
    <property type="match status" value="1"/>
</dbReference>
<keyword evidence="3" id="KW-0804">Transcription</keyword>
<reference evidence="5" key="1">
    <citation type="submission" date="2020-11" db="EMBL/GenBank/DDBJ databases">
        <title>Novosphingobium aureum sp. nov., a marine bacterium isolated from sediment of a salt flat.</title>
        <authorList>
            <person name="Yoo Y."/>
            <person name="Kim J.-J."/>
        </authorList>
    </citation>
    <scope>NUCLEOTIDE SEQUENCE</scope>
    <source>
        <strain evidence="5">YJ-S2-02</strain>
    </source>
</reference>
<protein>
    <submittedName>
        <fullName evidence="5">GntR family transcriptional regulator</fullName>
    </submittedName>
</protein>
<evidence type="ECO:0000313" key="6">
    <source>
        <dbReference type="Proteomes" id="UP000617634"/>
    </source>
</evidence>
<dbReference type="InterPro" id="IPR036388">
    <property type="entry name" value="WH-like_DNA-bd_sf"/>
</dbReference>
<evidence type="ECO:0000313" key="5">
    <source>
        <dbReference type="EMBL" id="MBH0114039.1"/>
    </source>
</evidence>
<dbReference type="EMBL" id="JADZGI010000002">
    <property type="protein sequence ID" value="MBH0114039.1"/>
    <property type="molecule type" value="Genomic_DNA"/>
</dbReference>
<keyword evidence="1" id="KW-0805">Transcription regulation</keyword>
<dbReference type="PRINTS" id="PR00035">
    <property type="entry name" value="HTHGNTR"/>
</dbReference>
<dbReference type="Pfam" id="PF00392">
    <property type="entry name" value="GntR"/>
    <property type="match status" value="1"/>
</dbReference>
<dbReference type="GO" id="GO:0003677">
    <property type="term" value="F:DNA binding"/>
    <property type="evidence" value="ECO:0007669"/>
    <property type="project" value="UniProtKB-KW"/>
</dbReference>
<dbReference type="RefSeq" id="WP_197165068.1">
    <property type="nucleotide sequence ID" value="NZ_JADZGI010000002.1"/>
</dbReference>
<dbReference type="Pfam" id="PF07702">
    <property type="entry name" value="UTRA"/>
    <property type="match status" value="1"/>
</dbReference>
<dbReference type="GO" id="GO:0045892">
    <property type="term" value="P:negative regulation of DNA-templated transcription"/>
    <property type="evidence" value="ECO:0007669"/>
    <property type="project" value="TreeGrafter"/>
</dbReference>
<name>A0A931MM24_9SPHN</name>
<dbReference type="SUPFAM" id="SSF46785">
    <property type="entry name" value="Winged helix' DNA-binding domain"/>
    <property type="match status" value="1"/>
</dbReference>